<dbReference type="InterPro" id="IPR024516">
    <property type="entry name" value="Mce_C"/>
</dbReference>
<dbReference type="GO" id="GO:0051701">
    <property type="term" value="P:biological process involved in interaction with host"/>
    <property type="evidence" value="ECO:0007669"/>
    <property type="project" value="TreeGrafter"/>
</dbReference>
<sequence length="444" mass="47416">MRAHARPLLGLVYLLTVALLIGLSVQVYRKAMPWQRAAAVEIETRQPGLELNPQSDVKFQGVRVGEVREVTSDGTHATVRLAIDPDRLDLIPADVDAMIVPKTLFGEKFVDLRAPAGSGSERLADGDRIEQSQTSVELGMIFDRLVPLLETLDPAQLSTLLGSLAEALDGRGAELAATLRTTRSFLRAIDPSLGTLVHDLRQLATTADVYADAAPDLIRVLDDSATISTQDLVPHEQDLAALLDGVTDTATTTEDVLRENAGHLVALTGRSRPVLELLDTYAEVVPCVLEALRLGNNLGNQAAGVRGPMIGLSIDMVVQRDPYTYPDDLPDAPDSDTNVANLPDFVPSWDPHCPRLPERLKSIVEAAPYSLQPYGQAVPPGRDVDRPLPTLPTAAPAAGALAEARTALARAVAAQGLGVPASDVPDYATLLVLPLVSEGEVLVR</sequence>
<name>A0A6J6Q0M5_9ZZZZ</name>
<organism evidence="3">
    <name type="scientific">freshwater metagenome</name>
    <dbReference type="NCBI Taxonomy" id="449393"/>
    <lineage>
        <taxon>unclassified sequences</taxon>
        <taxon>metagenomes</taxon>
        <taxon>ecological metagenomes</taxon>
    </lineage>
</organism>
<dbReference type="EMBL" id="CAEZXR010000102">
    <property type="protein sequence ID" value="CAB4702923.1"/>
    <property type="molecule type" value="Genomic_DNA"/>
</dbReference>
<dbReference type="InterPro" id="IPR003399">
    <property type="entry name" value="Mce/MlaD"/>
</dbReference>
<evidence type="ECO:0000313" key="3">
    <source>
        <dbReference type="EMBL" id="CAB4702923.1"/>
    </source>
</evidence>
<dbReference type="PANTHER" id="PTHR33371:SF19">
    <property type="entry name" value="MCE-FAMILY PROTEIN MCE4A"/>
    <property type="match status" value="1"/>
</dbReference>
<accession>A0A6J6Q0M5</accession>
<dbReference type="PANTHER" id="PTHR33371">
    <property type="entry name" value="INTERMEMBRANE PHOSPHOLIPID TRANSPORT SYSTEM BINDING PROTEIN MLAD-RELATED"/>
    <property type="match status" value="1"/>
</dbReference>
<evidence type="ECO:0000259" key="1">
    <source>
        <dbReference type="Pfam" id="PF02470"/>
    </source>
</evidence>
<feature type="domain" description="Mammalian cell entry C-terminal" evidence="2">
    <location>
        <begin position="121"/>
        <end position="331"/>
    </location>
</feature>
<dbReference type="NCBIfam" id="TIGR00996">
    <property type="entry name" value="Mtu_fam_mce"/>
    <property type="match status" value="1"/>
</dbReference>
<reference evidence="3" key="1">
    <citation type="submission" date="2020-05" db="EMBL/GenBank/DDBJ databases">
        <authorList>
            <person name="Chiriac C."/>
            <person name="Salcher M."/>
            <person name="Ghai R."/>
            <person name="Kavagutti S V."/>
        </authorList>
    </citation>
    <scope>NUCLEOTIDE SEQUENCE</scope>
</reference>
<dbReference type="Pfam" id="PF02470">
    <property type="entry name" value="MlaD"/>
    <property type="match status" value="1"/>
</dbReference>
<feature type="domain" description="Mce/MlaD" evidence="1">
    <location>
        <begin position="49"/>
        <end position="114"/>
    </location>
</feature>
<dbReference type="AlphaFoldDB" id="A0A6J6Q0M5"/>
<gene>
    <name evidence="3" type="ORF">UFOPK2579_01033</name>
</gene>
<proteinExistence type="predicted"/>
<dbReference type="InterPro" id="IPR052336">
    <property type="entry name" value="MlaD_Phospholipid_Transporter"/>
</dbReference>
<dbReference type="Pfam" id="PF11887">
    <property type="entry name" value="Mce4_CUP1"/>
    <property type="match status" value="1"/>
</dbReference>
<protein>
    <submittedName>
        <fullName evidence="3">Unannotated protein</fullName>
    </submittedName>
</protein>
<dbReference type="GO" id="GO:0005576">
    <property type="term" value="C:extracellular region"/>
    <property type="evidence" value="ECO:0007669"/>
    <property type="project" value="TreeGrafter"/>
</dbReference>
<dbReference type="InterPro" id="IPR005693">
    <property type="entry name" value="Mce"/>
</dbReference>
<evidence type="ECO:0000259" key="2">
    <source>
        <dbReference type="Pfam" id="PF11887"/>
    </source>
</evidence>